<dbReference type="GO" id="GO:0005509">
    <property type="term" value="F:calcium ion binding"/>
    <property type="evidence" value="ECO:0007669"/>
    <property type="project" value="InterPro"/>
</dbReference>
<sequence>MVFFRKFSKFSKFSKFRKPSKPKNSRPDIVSDGGGSTAHIEVNENTRFVTDVETHDDKSTEQNGQLSYVIAGGADAHLFDIDRRTGKVFFKEAPDFENPRDHGKDNTYEVKVKVWDAGHLSDSQLLKISVKDVLEDSGQGQGNVIKGDSGDNFLHGTIGADVMFGAGGNDVLFGGEGDDILNGTDSKSRGVGEVDNLKGQAGADKFILGDAKGSFYLGNGFGDFAIIQDFTKGEDQIVLSGSASNYKLVDGCCGEAFILTNSGDAIARIVGQSSANLDLSHFEYV</sequence>
<dbReference type="SMART" id="SM00112">
    <property type="entry name" value="CA"/>
    <property type="match status" value="1"/>
</dbReference>
<protein>
    <submittedName>
        <fullName evidence="3">Cadherin domain/Hemolysin-type calcium-binding repeat (2 copies)</fullName>
    </submittedName>
</protein>
<evidence type="ECO:0000313" key="4">
    <source>
        <dbReference type="Proteomes" id="UP000050465"/>
    </source>
</evidence>
<reference evidence="3 4" key="1">
    <citation type="submission" date="2015-09" db="EMBL/GenBank/DDBJ databases">
        <title>Identification and resolution of microdiversity through metagenomic sequencing of parallel consortia.</title>
        <authorList>
            <person name="Nelson W.C."/>
            <person name="Romine M.F."/>
            <person name="Lindemann S.R."/>
        </authorList>
    </citation>
    <scope>NUCLEOTIDE SEQUENCE [LARGE SCALE GENOMIC DNA]</scope>
    <source>
        <strain evidence="3">Ana</strain>
    </source>
</reference>
<organism evidence="3 4">
    <name type="scientific">Phormidesmis priestleyi Ana</name>
    <dbReference type="NCBI Taxonomy" id="1666911"/>
    <lineage>
        <taxon>Bacteria</taxon>
        <taxon>Bacillati</taxon>
        <taxon>Cyanobacteriota</taxon>
        <taxon>Cyanophyceae</taxon>
        <taxon>Leptolyngbyales</taxon>
        <taxon>Leptolyngbyaceae</taxon>
        <taxon>Phormidesmis</taxon>
    </lineage>
</organism>
<dbReference type="Proteomes" id="UP000050465">
    <property type="component" value="Unassembled WGS sequence"/>
</dbReference>
<dbReference type="GO" id="GO:0016020">
    <property type="term" value="C:membrane"/>
    <property type="evidence" value="ECO:0007669"/>
    <property type="project" value="InterPro"/>
</dbReference>
<dbReference type="SUPFAM" id="SSF49313">
    <property type="entry name" value="Cadherin-like"/>
    <property type="match status" value="1"/>
</dbReference>
<dbReference type="Pfam" id="PF00028">
    <property type="entry name" value="Cadherin"/>
    <property type="match status" value="1"/>
</dbReference>
<dbReference type="SUPFAM" id="SSF51120">
    <property type="entry name" value="beta-Roll"/>
    <property type="match status" value="1"/>
</dbReference>
<dbReference type="InterPro" id="IPR011049">
    <property type="entry name" value="Serralysin-like_metalloprot_C"/>
</dbReference>
<dbReference type="PATRIC" id="fig|1666911.3.peg.5366"/>
<evidence type="ECO:0000256" key="1">
    <source>
        <dbReference type="SAM" id="MobiDB-lite"/>
    </source>
</evidence>
<dbReference type="InterPro" id="IPR002126">
    <property type="entry name" value="Cadherin-like_dom"/>
</dbReference>
<dbReference type="CDD" id="cd11304">
    <property type="entry name" value="Cadherin_repeat"/>
    <property type="match status" value="1"/>
</dbReference>
<comment type="caution">
    <text evidence="3">The sequence shown here is derived from an EMBL/GenBank/DDBJ whole genome shotgun (WGS) entry which is preliminary data.</text>
</comment>
<name>A0A0P8DGK6_9CYAN</name>
<dbReference type="InterPro" id="IPR015919">
    <property type="entry name" value="Cadherin-like_sf"/>
</dbReference>
<dbReference type="Gene3D" id="2.150.10.10">
    <property type="entry name" value="Serralysin-like metalloprotease, C-terminal"/>
    <property type="match status" value="1"/>
</dbReference>
<evidence type="ECO:0000313" key="3">
    <source>
        <dbReference type="EMBL" id="KPQ35611.1"/>
    </source>
</evidence>
<gene>
    <name evidence="3" type="ORF">HLUCCA11_10195</name>
</gene>
<feature type="domain" description="Cadherin" evidence="2">
    <location>
        <begin position="34"/>
        <end position="153"/>
    </location>
</feature>
<dbReference type="GO" id="GO:0007156">
    <property type="term" value="P:homophilic cell adhesion via plasma membrane adhesion molecules"/>
    <property type="evidence" value="ECO:0007669"/>
    <property type="project" value="InterPro"/>
</dbReference>
<proteinExistence type="predicted"/>
<dbReference type="InterPro" id="IPR001343">
    <property type="entry name" value="Hemolysn_Ca-bd"/>
</dbReference>
<feature type="region of interest" description="Disordered" evidence="1">
    <location>
        <begin position="18"/>
        <end position="37"/>
    </location>
</feature>
<dbReference type="AlphaFoldDB" id="A0A0P8DGK6"/>
<dbReference type="Pfam" id="PF00353">
    <property type="entry name" value="HemolysinCabind"/>
    <property type="match status" value="1"/>
</dbReference>
<dbReference type="PRINTS" id="PR00313">
    <property type="entry name" value="CABNDNGRPT"/>
</dbReference>
<dbReference type="PROSITE" id="PS50268">
    <property type="entry name" value="CADHERIN_2"/>
    <property type="match status" value="1"/>
</dbReference>
<accession>A0A0P8DGK6</accession>
<dbReference type="EMBL" id="LJZR01000011">
    <property type="protein sequence ID" value="KPQ35611.1"/>
    <property type="molecule type" value="Genomic_DNA"/>
</dbReference>
<dbReference type="STRING" id="1666911.HLUCCA11_10195"/>
<evidence type="ECO:0000259" key="2">
    <source>
        <dbReference type="PROSITE" id="PS50268"/>
    </source>
</evidence>